<feature type="compositionally biased region" description="Basic residues" evidence="1">
    <location>
        <begin position="36"/>
        <end position="45"/>
    </location>
</feature>
<evidence type="ECO:0000313" key="3">
    <source>
        <dbReference type="EMBL" id="TKV81777.1"/>
    </source>
</evidence>
<keyword evidence="2" id="KW-1133">Transmembrane helix</keyword>
<evidence type="ECO:0000256" key="1">
    <source>
        <dbReference type="SAM" id="MobiDB-lite"/>
    </source>
</evidence>
<dbReference type="EMBL" id="SZZP01000005">
    <property type="protein sequence ID" value="TKV81777.1"/>
    <property type="molecule type" value="Genomic_DNA"/>
</dbReference>
<sequence length="118" mass="13222">MLEFLIVVVVAGIGFISGYGVRDLISRRRRWSAPWRHAPRVRTSRRQPSASHDDAADAVTLIAANDDNSARGRRWTPHAQKADHTAPPDELDGAVRELLGELGRRTARPSSTPHRRRQ</sequence>
<keyword evidence="2" id="KW-0812">Transmembrane</keyword>
<protein>
    <submittedName>
        <fullName evidence="3">Uncharacterized protein</fullName>
    </submittedName>
</protein>
<dbReference type="AlphaFoldDB" id="A0A4U6S271"/>
<keyword evidence="2" id="KW-0472">Membrane</keyword>
<feature type="compositionally biased region" description="Basic and acidic residues" evidence="1">
    <location>
        <begin position="80"/>
        <end position="104"/>
    </location>
</feature>
<dbReference type="RefSeq" id="WP_137477921.1">
    <property type="nucleotide sequence ID" value="NZ_SZZP01000005.1"/>
</dbReference>
<dbReference type="Proteomes" id="UP000305095">
    <property type="component" value="Unassembled WGS sequence"/>
</dbReference>
<evidence type="ECO:0000313" key="4">
    <source>
        <dbReference type="Proteomes" id="UP000305095"/>
    </source>
</evidence>
<name>A0A4U6S271_BRAEL</name>
<gene>
    <name evidence="3" type="ORF">FDV58_08890</name>
</gene>
<feature type="region of interest" description="Disordered" evidence="1">
    <location>
        <begin position="65"/>
        <end position="118"/>
    </location>
</feature>
<feature type="transmembrane region" description="Helical" evidence="2">
    <location>
        <begin position="6"/>
        <end position="25"/>
    </location>
</feature>
<evidence type="ECO:0000256" key="2">
    <source>
        <dbReference type="SAM" id="Phobius"/>
    </source>
</evidence>
<proteinExistence type="predicted"/>
<organism evidence="3 4">
    <name type="scientific">Bradyrhizobium elkanii</name>
    <dbReference type="NCBI Taxonomy" id="29448"/>
    <lineage>
        <taxon>Bacteria</taxon>
        <taxon>Pseudomonadati</taxon>
        <taxon>Pseudomonadota</taxon>
        <taxon>Alphaproteobacteria</taxon>
        <taxon>Hyphomicrobiales</taxon>
        <taxon>Nitrobacteraceae</taxon>
        <taxon>Bradyrhizobium</taxon>
    </lineage>
</organism>
<accession>A0A4U6S271</accession>
<feature type="region of interest" description="Disordered" evidence="1">
    <location>
        <begin position="36"/>
        <end position="55"/>
    </location>
</feature>
<reference evidence="3 4" key="1">
    <citation type="submission" date="2019-05" db="EMBL/GenBank/DDBJ databases">
        <title>Draft Genome of Bradyrhizobium elkanii strain SEMIA 938, Used in Commercial Inoculants for Lupinus spp. in Brazil.</title>
        <authorList>
            <person name="Hungria M."/>
            <person name="Delamuta J.R.M."/>
            <person name="Ribeiro R.A."/>
            <person name="Nogueira M.A."/>
        </authorList>
    </citation>
    <scope>NUCLEOTIDE SEQUENCE [LARGE SCALE GENOMIC DNA]</scope>
    <source>
        <strain evidence="3 4">Semia 938</strain>
    </source>
</reference>
<comment type="caution">
    <text evidence="3">The sequence shown here is derived from an EMBL/GenBank/DDBJ whole genome shotgun (WGS) entry which is preliminary data.</text>
</comment>